<evidence type="ECO:0000256" key="1">
    <source>
        <dbReference type="ARBA" id="ARBA00022722"/>
    </source>
</evidence>
<keyword evidence="6" id="KW-1185">Reference proteome</keyword>
<dbReference type="InterPro" id="IPR004843">
    <property type="entry name" value="Calcineurin-like_PHP"/>
</dbReference>
<proteinExistence type="predicted"/>
<dbReference type="EMBL" id="JFZA02000003">
    <property type="protein sequence ID" value="KFG91543.1"/>
    <property type="molecule type" value="Genomic_DNA"/>
</dbReference>
<dbReference type="InterPro" id="IPR050535">
    <property type="entry name" value="DNA_Repair-Maintenance_Comp"/>
</dbReference>
<dbReference type="InterPro" id="IPR041796">
    <property type="entry name" value="Mre11_N"/>
</dbReference>
<dbReference type="RefSeq" id="WP_037462763.1">
    <property type="nucleotide sequence ID" value="NZ_BCZD01000020.1"/>
</dbReference>
<dbReference type="InterPro" id="IPR014577">
    <property type="entry name" value="UCP033093_metalloPase"/>
</dbReference>
<dbReference type="Proteomes" id="UP000024284">
    <property type="component" value="Unassembled WGS sequence"/>
</dbReference>
<evidence type="ECO:0000313" key="5">
    <source>
        <dbReference type="EMBL" id="KFG91543.1"/>
    </source>
</evidence>
<feature type="domain" description="Calcineurin-like phosphoesterase" evidence="4">
    <location>
        <begin position="1"/>
        <end position="162"/>
    </location>
</feature>
<dbReference type="PATRIC" id="fig|1219045.3.peg.756"/>
<evidence type="ECO:0000259" key="4">
    <source>
        <dbReference type="Pfam" id="PF00149"/>
    </source>
</evidence>
<keyword evidence="3" id="KW-0269">Exonuclease</keyword>
<dbReference type="PANTHER" id="PTHR30337">
    <property type="entry name" value="COMPONENT OF ATP-DEPENDENT DSDNA EXONUCLEASE"/>
    <property type="match status" value="1"/>
</dbReference>
<dbReference type="InterPro" id="IPR029052">
    <property type="entry name" value="Metallo-depent_PP-like"/>
</dbReference>
<dbReference type="AlphaFoldDB" id="A0A086PDS5"/>
<dbReference type="Gene3D" id="3.60.21.10">
    <property type="match status" value="1"/>
</dbReference>
<dbReference type="SUPFAM" id="SSF56300">
    <property type="entry name" value="Metallo-dependent phosphatases"/>
    <property type="match status" value="1"/>
</dbReference>
<evidence type="ECO:0000256" key="2">
    <source>
        <dbReference type="ARBA" id="ARBA00022801"/>
    </source>
</evidence>
<evidence type="ECO:0000256" key="3">
    <source>
        <dbReference type="ARBA" id="ARBA00022839"/>
    </source>
</evidence>
<organism evidence="5 6">
    <name type="scientific">Sphingobium herbicidovorans (strain ATCC 700291 / DSM 11019 / CCUG 56400 / KCTC 2939 / LMG 18315 / NBRC 16415 / MH)</name>
    <name type="common">Sphingomonas herbicidovorans</name>
    <dbReference type="NCBI Taxonomy" id="1219045"/>
    <lineage>
        <taxon>Bacteria</taxon>
        <taxon>Pseudomonadati</taxon>
        <taxon>Pseudomonadota</taxon>
        <taxon>Alphaproteobacteria</taxon>
        <taxon>Sphingomonadales</taxon>
        <taxon>Sphingomonadaceae</taxon>
        <taxon>Sphingobium</taxon>
    </lineage>
</organism>
<dbReference type="OrthoDB" id="9773856at2"/>
<evidence type="ECO:0000313" key="6">
    <source>
        <dbReference type="Proteomes" id="UP000024284"/>
    </source>
</evidence>
<gene>
    <name evidence="5" type="ORF">BV98_000740</name>
</gene>
<dbReference type="GO" id="GO:0004527">
    <property type="term" value="F:exonuclease activity"/>
    <property type="evidence" value="ECO:0007669"/>
    <property type="project" value="UniProtKB-KW"/>
</dbReference>
<name>A0A086PDS5_SPHHM</name>
<accession>A0A086PDS5</accession>
<dbReference type="PANTHER" id="PTHR30337:SF0">
    <property type="entry name" value="NUCLEASE SBCCD SUBUNIT D"/>
    <property type="match status" value="1"/>
</dbReference>
<sequence length="369" mass="41454">MRFLHTADWQLGKPFGRFEPEVRAALGEARFDAIDRIGEVAAANQVEHVIVAGDIFDTEGPEDRVIVQAVSRMQRYPCRWWLLPGNHDYARNGGLWDRVRHKASDNIILLTEPVAREMEAGLWLLPAPLLHRHHLDDPTELFDSMETPGAKLRIGLAHGSIRDFTARGETRNQIAPDRAKRSNLDYLALGDWHGTLKVEPRTWYAGTPETDGFQRDEPGHALMIELAPGVEPKVEPVRTGRFQWLLRDWTLQDTAAFLAECDVLLSAIDPAATLLRLSLAGITSLADRVEILSRLEDDLRHRLRFLDVRADHLFGRPGEQDLADLKVEGLLGIAAEKLTETIAAGGTEAILARRAMERLFVEYHRGSQA</sequence>
<protein>
    <submittedName>
        <fullName evidence="5">Metallophosphoesterase</fullName>
    </submittedName>
</protein>
<keyword evidence="1" id="KW-0540">Nuclease</keyword>
<dbReference type="eggNOG" id="COG0420">
    <property type="taxonomic scope" value="Bacteria"/>
</dbReference>
<dbReference type="Pfam" id="PF00149">
    <property type="entry name" value="Metallophos"/>
    <property type="match status" value="1"/>
</dbReference>
<dbReference type="PIRSF" id="PIRSF033093">
    <property type="entry name" value="UCP_ML1119"/>
    <property type="match status" value="1"/>
</dbReference>
<reference evidence="5" key="1">
    <citation type="submission" date="2014-08" db="EMBL/GenBank/DDBJ databases">
        <title>Draft genome sequences of Sphingobium herbicidovorans.</title>
        <authorList>
            <person name="Gan H.M."/>
            <person name="Gan H.Y."/>
            <person name="Savka M.A."/>
        </authorList>
    </citation>
    <scope>NUCLEOTIDE SEQUENCE [LARGE SCALE GENOMIC DNA]</scope>
    <source>
        <strain evidence="5">NBRC 16415</strain>
    </source>
</reference>
<keyword evidence="2" id="KW-0378">Hydrolase</keyword>
<dbReference type="CDD" id="cd00840">
    <property type="entry name" value="MPP_Mre11_N"/>
    <property type="match status" value="1"/>
</dbReference>
<comment type="caution">
    <text evidence="5">The sequence shown here is derived from an EMBL/GenBank/DDBJ whole genome shotgun (WGS) entry which is preliminary data.</text>
</comment>